<dbReference type="InterPro" id="IPR036503">
    <property type="entry name" value="Ald_Fedxn_OxRdtase_N_sf"/>
</dbReference>
<dbReference type="InterPro" id="IPR001203">
    <property type="entry name" value="OxRdtase_Ald_Fedxn_C"/>
</dbReference>
<keyword evidence="5 10" id="KW-0560">Oxidoreductase</keyword>
<keyword evidence="7" id="KW-0411">Iron-sulfur</keyword>
<dbReference type="GO" id="GO:0046872">
    <property type="term" value="F:metal ion binding"/>
    <property type="evidence" value="ECO:0007669"/>
    <property type="project" value="UniProtKB-KW"/>
</dbReference>
<dbReference type="STRING" id="580340.Tlie_1551"/>
<evidence type="ECO:0000256" key="6">
    <source>
        <dbReference type="ARBA" id="ARBA00023004"/>
    </source>
</evidence>
<accession>G7V7F7</accession>
<keyword evidence="4" id="KW-0479">Metal-binding</keyword>
<dbReference type="Pfam" id="PF02730">
    <property type="entry name" value="AFOR_N"/>
    <property type="match status" value="1"/>
</dbReference>
<comment type="cofactor">
    <cofactor evidence="8">
        <name>tungstopterin</name>
        <dbReference type="ChEBI" id="CHEBI:30402"/>
    </cofactor>
</comment>
<comment type="similarity">
    <text evidence="2">Belongs to the AOR/FOR family.</text>
</comment>
<comment type="cofactor">
    <cofactor evidence="1">
        <name>[4Fe-4S] cluster</name>
        <dbReference type="ChEBI" id="CHEBI:49883"/>
    </cofactor>
</comment>
<organism evidence="10 11">
    <name type="scientific">Thermovirga lienii (strain ATCC BAA-1197 / DSM 17291 / Cas60314)</name>
    <dbReference type="NCBI Taxonomy" id="580340"/>
    <lineage>
        <taxon>Bacteria</taxon>
        <taxon>Thermotogati</taxon>
        <taxon>Synergistota</taxon>
        <taxon>Synergistia</taxon>
        <taxon>Synergistales</taxon>
        <taxon>Thermovirgaceae</taxon>
        <taxon>Thermovirga</taxon>
    </lineage>
</organism>
<keyword evidence="6" id="KW-0408">Iron</keyword>
<reference evidence="11" key="1">
    <citation type="submission" date="2011-10" db="EMBL/GenBank/DDBJ databases">
        <title>The complete genome of chromosome of Thermovirga lienii DSM 17291.</title>
        <authorList>
            <consortium name="US DOE Joint Genome Institute (JGI-PGF)"/>
            <person name="Lucas S."/>
            <person name="Copeland A."/>
            <person name="Lapidus A."/>
            <person name="Glavina del Rio T."/>
            <person name="Dalin E."/>
            <person name="Tice H."/>
            <person name="Bruce D."/>
            <person name="Goodwin L."/>
            <person name="Pitluck S."/>
            <person name="Peters L."/>
            <person name="Mikhailova N."/>
            <person name="Saunders E."/>
            <person name="Kyrpides N."/>
            <person name="Mavromatis K."/>
            <person name="Ivanova N."/>
            <person name="Last F.I."/>
            <person name="Brettin T."/>
            <person name="Detter J.C."/>
            <person name="Han C."/>
            <person name="Larimer F."/>
            <person name="Land M."/>
            <person name="Hauser L."/>
            <person name="Markowitz V."/>
            <person name="Cheng J.-F."/>
            <person name="Hugenholtz P."/>
            <person name="Woyke T."/>
            <person name="Wu D."/>
            <person name="Spring S."/>
            <person name="Schroeder M."/>
            <person name="Brambilla E.-M."/>
            <person name="Klenk H.-P."/>
            <person name="Eisen J.A."/>
        </authorList>
    </citation>
    <scope>NUCLEOTIDE SEQUENCE [LARGE SCALE GENOMIC DNA]</scope>
    <source>
        <strain evidence="11">ATCC BAA-1197 / DSM 17291 / Cas60314</strain>
    </source>
</reference>
<evidence type="ECO:0000256" key="2">
    <source>
        <dbReference type="ARBA" id="ARBA00011032"/>
    </source>
</evidence>
<evidence type="ECO:0000259" key="9">
    <source>
        <dbReference type="SMART" id="SM00790"/>
    </source>
</evidence>
<dbReference type="Gene3D" id="1.10.569.10">
    <property type="entry name" value="Aldehyde Ferredoxin Oxidoreductase Protein, subunit A, domain 2"/>
    <property type="match status" value="1"/>
</dbReference>
<dbReference type="Proteomes" id="UP000005868">
    <property type="component" value="Chromosome"/>
</dbReference>
<dbReference type="InterPro" id="IPR036021">
    <property type="entry name" value="Tungsten_al_ferr_oxy-like_C"/>
</dbReference>
<dbReference type="OrthoDB" id="9763894at2"/>
<dbReference type="InterPro" id="IPR013984">
    <property type="entry name" value="Ald_Fedxn_OxRdtase_dom2"/>
</dbReference>
<dbReference type="SMART" id="SM00790">
    <property type="entry name" value="AFOR_N"/>
    <property type="match status" value="1"/>
</dbReference>
<evidence type="ECO:0000256" key="5">
    <source>
        <dbReference type="ARBA" id="ARBA00023002"/>
    </source>
</evidence>
<keyword evidence="11" id="KW-1185">Reference proteome</keyword>
<dbReference type="GO" id="GO:0033726">
    <property type="term" value="F:aldehyde ferredoxin oxidoreductase activity"/>
    <property type="evidence" value="ECO:0007669"/>
    <property type="project" value="UniProtKB-EC"/>
</dbReference>
<dbReference type="Gene3D" id="3.60.9.10">
    <property type="entry name" value="Aldehyde ferredoxin oxidoreductase, N-terminal domain"/>
    <property type="match status" value="1"/>
</dbReference>
<evidence type="ECO:0000256" key="8">
    <source>
        <dbReference type="ARBA" id="ARBA00049934"/>
    </source>
</evidence>
<dbReference type="HOGENOM" id="CLU_020364_1_0_0"/>
<dbReference type="InterPro" id="IPR013983">
    <property type="entry name" value="Ald_Fedxn_OxRdtase_N"/>
</dbReference>
<protein>
    <submittedName>
        <fullName evidence="10">Aldehyde ferredoxin oxidoreductase</fullName>
        <ecNumber evidence="10">1.2.7.5</ecNumber>
    </submittedName>
</protein>
<dbReference type="PANTHER" id="PTHR30038:SF0">
    <property type="entry name" value="TUNGSTEN-CONTAINING ALDEHYDE FERREDOXIN OXIDOREDUCTASE"/>
    <property type="match status" value="1"/>
</dbReference>
<dbReference type="Pfam" id="PF01314">
    <property type="entry name" value="AFOR_C"/>
    <property type="match status" value="1"/>
</dbReference>
<evidence type="ECO:0000256" key="4">
    <source>
        <dbReference type="ARBA" id="ARBA00022723"/>
    </source>
</evidence>
<dbReference type="EMBL" id="CP003096">
    <property type="protein sequence ID" value="AER67273.1"/>
    <property type="molecule type" value="Genomic_DNA"/>
</dbReference>
<dbReference type="InterPro" id="IPR013985">
    <property type="entry name" value="Ald_Fedxn_OxRdtase_dom3"/>
</dbReference>
<sequence length="595" mass="65710">MYCRMLVVDLSMERSWVEEIEEEAIKKYIGGKGLGIYLLDKMLPKGTPPLEKENVLLFLTGPLTGTSFPTSGRFVVATKSPLTNMYVDSHAGGHFAPAMRRAGFEVLVIKGRASKPSYIWIDDDRIEIREAQHLWGMQVDETVEAVRNETSHEAHVATIGPAGENLLPIATITFDKDSDPWRAGVAGRAGTGSVMGSKNLKAVALRGSKSIPIKDETNLRKLTSEIARLAMESPAIHRRRTVGTSALVEPMSRTGILPSYNFRQGYFHPIYGLTSANLRYHTKRDVACFNCPIVCGKILDGGGKDTKVEYESIALLGSNDGIGSMPELAKAISVCNQMGMDTISAGGIVAFAMECKDRGILHEAPSFGDAEGQRKLLEDIAFRRGLGAILADGVKEASKRIGKGTEEFAIEVKGLELPGYDPRATWGMALAYATSDRGGCHQRAWTVLAELDGILPRFGTEGIALKVKTTQDERAAAFSLVVCDFLPYDQNVIYPCLEHAAGLEMSEKEYLEAGERIWNHIRMFNIREANISRKDDYLPKRMYHDPIPMPPRGEDKVSLPKELFDKMLDEYYMLRGWNEDGIPEEGTLGRLGLSW</sequence>
<dbReference type="SUPFAM" id="SSF56228">
    <property type="entry name" value="Aldehyde ferredoxin oxidoreductase, N-terminal domain"/>
    <property type="match status" value="1"/>
</dbReference>
<dbReference type="PANTHER" id="PTHR30038">
    <property type="entry name" value="ALDEHYDE FERREDOXIN OXIDOREDUCTASE"/>
    <property type="match status" value="1"/>
</dbReference>
<evidence type="ECO:0000256" key="1">
    <source>
        <dbReference type="ARBA" id="ARBA00001966"/>
    </source>
</evidence>
<evidence type="ECO:0000256" key="7">
    <source>
        <dbReference type="ARBA" id="ARBA00023014"/>
    </source>
</evidence>
<keyword evidence="3" id="KW-0004">4Fe-4S</keyword>
<dbReference type="eggNOG" id="COG2414">
    <property type="taxonomic scope" value="Bacteria"/>
</dbReference>
<dbReference type="Gene3D" id="1.10.599.10">
    <property type="entry name" value="Aldehyde Ferredoxin Oxidoreductase Protein, subunit A, domain 3"/>
    <property type="match status" value="1"/>
</dbReference>
<dbReference type="SUPFAM" id="SSF48310">
    <property type="entry name" value="Aldehyde ferredoxin oxidoreductase, C-terminal domains"/>
    <property type="match status" value="1"/>
</dbReference>
<feature type="domain" description="Aldehyde ferredoxin oxidoreductase N-terminal" evidence="9">
    <location>
        <begin position="1"/>
        <end position="209"/>
    </location>
</feature>
<dbReference type="GO" id="GO:0051539">
    <property type="term" value="F:4 iron, 4 sulfur cluster binding"/>
    <property type="evidence" value="ECO:0007669"/>
    <property type="project" value="UniProtKB-KW"/>
</dbReference>
<evidence type="ECO:0000256" key="3">
    <source>
        <dbReference type="ARBA" id="ARBA00022485"/>
    </source>
</evidence>
<proteinExistence type="inferred from homology"/>
<dbReference type="InterPro" id="IPR051919">
    <property type="entry name" value="W-dependent_AOR"/>
</dbReference>
<gene>
    <name evidence="10" type="ordered locus">Tlie_1551</name>
</gene>
<dbReference type="KEGG" id="tli:Tlie_1551"/>
<dbReference type="AlphaFoldDB" id="G7V7F7"/>
<name>G7V7F7_THELD</name>
<evidence type="ECO:0000313" key="11">
    <source>
        <dbReference type="Proteomes" id="UP000005868"/>
    </source>
</evidence>
<reference evidence="10 11" key="2">
    <citation type="journal article" date="2012" name="Stand. Genomic Sci.">
        <title>Genome sequence of the moderately thermophilic, amino-acid-degrading and sulfur-reducing bacterium Thermovirga lienii type strain (Cas60314(T)).</title>
        <authorList>
            <person name="Goker M."/>
            <person name="Saunders E."/>
            <person name="Lapidus A."/>
            <person name="Nolan M."/>
            <person name="Lucas S."/>
            <person name="Hammon N."/>
            <person name="Deshpande S."/>
            <person name="Cheng J.F."/>
            <person name="Han C."/>
            <person name="Tapia R."/>
            <person name="Goodwin L.A."/>
            <person name="Pitluck S."/>
            <person name="Liolios K."/>
            <person name="Mavromatis K."/>
            <person name="Pagani I."/>
            <person name="Ivanova N."/>
            <person name="Mikhailova N."/>
            <person name="Pati A."/>
            <person name="Chen A."/>
            <person name="Palaniappan K."/>
            <person name="Land M."/>
            <person name="Chang Y.J."/>
            <person name="Jeffries C.D."/>
            <person name="Brambilla E.M."/>
            <person name="Rohde M."/>
            <person name="Spring S."/>
            <person name="Detter J.C."/>
            <person name="Woyke T."/>
            <person name="Bristow J."/>
            <person name="Eisen J.A."/>
            <person name="Markowitz V."/>
            <person name="Hugenholtz P."/>
            <person name="Kyrpides N.C."/>
            <person name="Klenk H.P."/>
        </authorList>
    </citation>
    <scope>NUCLEOTIDE SEQUENCE [LARGE SCALE GENOMIC DNA]</scope>
    <source>
        <strain evidence="11">ATCC BAA-1197 / DSM 17291 / Cas60314</strain>
    </source>
</reference>
<evidence type="ECO:0000313" key="10">
    <source>
        <dbReference type="EMBL" id="AER67273.1"/>
    </source>
</evidence>
<dbReference type="GO" id="GO:0009055">
    <property type="term" value="F:electron transfer activity"/>
    <property type="evidence" value="ECO:0007669"/>
    <property type="project" value="InterPro"/>
</dbReference>
<dbReference type="EC" id="1.2.7.5" evidence="10"/>